<dbReference type="STRING" id="326442.PSHAb0130"/>
<reference evidence="2 3" key="1">
    <citation type="journal article" date="2005" name="Genome Res.">
        <title>Coping with cold: the genome of the versatile marine Antarctica bacterium Pseudoalteromonas haloplanktis TAC125.</title>
        <authorList>
            <person name="Medigue C."/>
            <person name="Krin E."/>
            <person name="Pascal G."/>
            <person name="Barbe V."/>
            <person name="Bernsel A."/>
            <person name="Bertin P."/>
            <person name="Cheung F."/>
            <person name="Cruveiller S."/>
            <person name="Damico S."/>
            <person name="Duilio A."/>
            <person name="Fang G."/>
            <person name="Feller G."/>
            <person name="Mangenot S."/>
            <person name="Marino G."/>
            <person name="Nilsson J."/>
            <person name="Parilli E."/>
            <person name="Rocha E."/>
            <person name="Rouy Z."/>
            <person name="Sekowska A."/>
            <person name="Tutino M.L."/>
            <person name="Vallenet D."/>
            <person name="von Heijne G."/>
            <person name="Danchin A."/>
        </authorList>
    </citation>
    <scope>NUCLEOTIDE SEQUENCE [LARGE SCALE GENOMIC DNA]</scope>
    <source>
        <strain evidence="3">TAC 125</strain>
    </source>
</reference>
<evidence type="ECO:0000256" key="1">
    <source>
        <dbReference type="SAM" id="MobiDB-lite"/>
    </source>
</evidence>
<gene>
    <name evidence="2" type="ordered locus">PSHAb0130</name>
</gene>
<feature type="region of interest" description="Disordered" evidence="1">
    <location>
        <begin position="477"/>
        <end position="510"/>
    </location>
</feature>
<name>Q3ID03_PSET1</name>
<sequence length="648" mass="72717">MINNGLNNHSSLATKQVLPVDNANHTLSSKLQHSPLEIAPKLIPELATELSPKITSDFISQFSDEKVAQLLQQQLSVLITPAKKANISSYHYSAEELAIRTVITSQQEGLLKNEHSDKLIQRLNKSVTDIQGAYANTSDILFNLGQLGHQQTSFLASSQQRVERALNPYMEGINRSKHEDDDNYRFQLSVKTKEGDTINITFNSSQGYDESAGKTADNFSLSYEVEGDLSEAEHAALTQVMAGVGEMADEFFKVSQYANSRYVPVNQGDMNLDFLADFNHQQLSGFDVSFSTTEGESVLSTENNLDFSYSIDESMQQQALVFKSDRGANKIDFTLDMATVGAKDNQQMQLYLASLDKNLEDSRHNSSDEKASAFGKKGDANMQQGFALFKGAFASMSSAAQRYSKLESLATQQFSDGRAMVADLVDNMITNDHRYQGLGNSTQNSLGAGISKLADFDAKFEFAMDRGDYQPKSNVALSQATEQQKSGELKGVTQSKNVSSHFDYQNTRPDYYDSEESYNINTAVKNNELVGLDQYQQIDIDKKTYQYNQDKSQYELKMALTEKTTHESNIRLINDIWLESNENSHKMDKKERINEIGEPDDFKNTNHYSHNKLVTLIGDLDKLAQDKDARREYLTQLSQVNFFMDNNK</sequence>
<dbReference type="AlphaFoldDB" id="Q3ID03"/>
<dbReference type="KEGG" id="pha:PSHAb0130"/>
<dbReference type="EMBL" id="CR954247">
    <property type="protein sequence ID" value="CAI89177.1"/>
    <property type="molecule type" value="Genomic_DNA"/>
</dbReference>
<evidence type="ECO:0000313" key="3">
    <source>
        <dbReference type="Proteomes" id="UP000006843"/>
    </source>
</evidence>
<keyword evidence="3" id="KW-1185">Reference proteome</keyword>
<protein>
    <submittedName>
        <fullName evidence="2">Orphan protein</fullName>
    </submittedName>
</protein>
<accession>Q3ID03</accession>
<feature type="compositionally biased region" description="Polar residues" evidence="1">
    <location>
        <begin position="477"/>
        <end position="508"/>
    </location>
</feature>
<evidence type="ECO:0000313" key="2">
    <source>
        <dbReference type="EMBL" id="CAI89177.1"/>
    </source>
</evidence>
<dbReference type="Proteomes" id="UP000006843">
    <property type="component" value="Chromosome II"/>
</dbReference>
<dbReference type="BioCyc" id="PHAL326442:PSHA_RS15490-MONOMER"/>
<dbReference type="HOGENOM" id="CLU_422647_0_0_6"/>
<dbReference type="PATRIC" id="fig|326442.8.peg.3043"/>
<dbReference type="eggNOG" id="ENOG502ZAY6">
    <property type="taxonomic scope" value="Bacteria"/>
</dbReference>
<proteinExistence type="predicted"/>
<organism evidence="2 3">
    <name type="scientific">Pseudoalteromonas translucida (strain TAC 125)</name>
    <dbReference type="NCBI Taxonomy" id="326442"/>
    <lineage>
        <taxon>Bacteria</taxon>
        <taxon>Pseudomonadati</taxon>
        <taxon>Pseudomonadota</taxon>
        <taxon>Gammaproteobacteria</taxon>
        <taxon>Alteromonadales</taxon>
        <taxon>Pseudoalteromonadaceae</taxon>
        <taxon>Pseudoalteromonas</taxon>
    </lineage>
</organism>